<keyword evidence="3" id="KW-0645">Protease</keyword>
<evidence type="ECO:0000256" key="7">
    <source>
        <dbReference type="ARBA" id="ARBA00022989"/>
    </source>
</evidence>
<keyword evidence="4 10" id="KW-0812">Transmembrane</keyword>
<evidence type="ECO:0000256" key="10">
    <source>
        <dbReference type="SAM" id="Phobius"/>
    </source>
</evidence>
<dbReference type="GO" id="GO:0016020">
    <property type="term" value="C:membrane"/>
    <property type="evidence" value="ECO:0007669"/>
    <property type="project" value="InterPro"/>
</dbReference>
<evidence type="ECO:0000256" key="9">
    <source>
        <dbReference type="RuleBase" id="RU004181"/>
    </source>
</evidence>
<dbReference type="PROSITE" id="PS00855">
    <property type="entry name" value="SPASE_II"/>
    <property type="match status" value="1"/>
</dbReference>
<name>A0A1F5TDV2_9BACT</name>
<feature type="transmembrane region" description="Helical" evidence="10">
    <location>
        <begin position="80"/>
        <end position="96"/>
    </location>
</feature>
<dbReference type="EMBL" id="MFGM01000025">
    <property type="protein sequence ID" value="OGF37119.1"/>
    <property type="molecule type" value="Genomic_DNA"/>
</dbReference>
<comment type="similarity">
    <text evidence="1 9">Belongs to the peptidase A8 family.</text>
</comment>
<evidence type="ECO:0000313" key="11">
    <source>
        <dbReference type="EMBL" id="OGF37119.1"/>
    </source>
</evidence>
<evidence type="ECO:0000256" key="2">
    <source>
        <dbReference type="ARBA" id="ARBA00022475"/>
    </source>
</evidence>
<reference evidence="11 12" key="1">
    <citation type="journal article" date="2016" name="Nat. Commun.">
        <title>Thousands of microbial genomes shed light on interconnected biogeochemical processes in an aquifer system.</title>
        <authorList>
            <person name="Anantharaman K."/>
            <person name="Brown C.T."/>
            <person name="Hug L.A."/>
            <person name="Sharon I."/>
            <person name="Castelle C.J."/>
            <person name="Probst A.J."/>
            <person name="Thomas B.C."/>
            <person name="Singh A."/>
            <person name="Wilkins M.J."/>
            <person name="Karaoz U."/>
            <person name="Brodie E.L."/>
            <person name="Williams K.H."/>
            <person name="Hubbard S.S."/>
            <person name="Banfield J.F."/>
        </authorList>
    </citation>
    <scope>NUCLEOTIDE SEQUENCE [LARGE SCALE GENOMIC DNA]</scope>
</reference>
<gene>
    <name evidence="11" type="ORF">A2482_00160</name>
</gene>
<keyword evidence="6" id="KW-0378">Hydrolase</keyword>
<evidence type="ECO:0000256" key="4">
    <source>
        <dbReference type="ARBA" id="ARBA00022692"/>
    </source>
</evidence>
<dbReference type="PRINTS" id="PR00781">
    <property type="entry name" value="LIPOSIGPTASE"/>
</dbReference>
<dbReference type="PANTHER" id="PTHR33695">
    <property type="entry name" value="LIPOPROTEIN SIGNAL PEPTIDASE"/>
    <property type="match status" value="1"/>
</dbReference>
<dbReference type="GO" id="GO:0004190">
    <property type="term" value="F:aspartic-type endopeptidase activity"/>
    <property type="evidence" value="ECO:0007669"/>
    <property type="project" value="UniProtKB-KW"/>
</dbReference>
<evidence type="ECO:0000313" key="12">
    <source>
        <dbReference type="Proteomes" id="UP000178656"/>
    </source>
</evidence>
<evidence type="ECO:0000256" key="5">
    <source>
        <dbReference type="ARBA" id="ARBA00022750"/>
    </source>
</evidence>
<evidence type="ECO:0000256" key="6">
    <source>
        <dbReference type="ARBA" id="ARBA00022801"/>
    </source>
</evidence>
<dbReference type="AlphaFoldDB" id="A0A1F5TDV2"/>
<dbReference type="Proteomes" id="UP000178656">
    <property type="component" value="Unassembled WGS sequence"/>
</dbReference>
<evidence type="ECO:0000256" key="3">
    <source>
        <dbReference type="ARBA" id="ARBA00022670"/>
    </source>
</evidence>
<dbReference type="GO" id="GO:0006508">
    <property type="term" value="P:proteolysis"/>
    <property type="evidence" value="ECO:0007669"/>
    <property type="project" value="UniProtKB-KW"/>
</dbReference>
<proteinExistence type="inferred from homology"/>
<keyword evidence="5" id="KW-0064">Aspartyl protease</keyword>
<comment type="caution">
    <text evidence="11">The sequence shown here is derived from an EMBL/GenBank/DDBJ whole genome shotgun (WGS) entry which is preliminary data.</text>
</comment>
<dbReference type="InterPro" id="IPR001872">
    <property type="entry name" value="Peptidase_A8"/>
</dbReference>
<dbReference type="Pfam" id="PF01252">
    <property type="entry name" value="Peptidase_A8"/>
    <property type="match status" value="1"/>
</dbReference>
<keyword evidence="2" id="KW-1003">Cell membrane</keyword>
<accession>A0A1F5TDV2</accession>
<feature type="transmembrane region" description="Helical" evidence="10">
    <location>
        <begin position="43"/>
        <end position="68"/>
    </location>
</feature>
<evidence type="ECO:0000256" key="1">
    <source>
        <dbReference type="ARBA" id="ARBA00006139"/>
    </source>
</evidence>
<keyword evidence="8 10" id="KW-0472">Membrane</keyword>
<feature type="transmembrane region" description="Helical" evidence="10">
    <location>
        <begin position="116"/>
        <end position="136"/>
    </location>
</feature>
<protein>
    <submittedName>
        <fullName evidence="11">Uncharacterized protein</fullName>
    </submittedName>
</protein>
<keyword evidence="7 10" id="KW-1133">Transmembrane helix</keyword>
<organism evidence="11 12">
    <name type="scientific">Candidatus Falkowbacteria bacterium RIFOXYC2_FULL_48_21</name>
    <dbReference type="NCBI Taxonomy" id="1798005"/>
    <lineage>
        <taxon>Bacteria</taxon>
        <taxon>Candidatus Falkowiibacteriota</taxon>
    </lineage>
</organism>
<evidence type="ECO:0000256" key="8">
    <source>
        <dbReference type="ARBA" id="ARBA00023136"/>
    </source>
</evidence>
<sequence length="147" mass="16063">MAAFALDQIAKLFAIGKIPESGIFLINKSWLTFRLALTTNADLAFGLSVGWPLKYGLIFITLAIIYALAKKLITGQNQTLLIAMSVLAGAAISNLFDRVLRGGVIDFLSISIYNLHWPTFNLADVFITATVILLIIKWPRTSVPGKP</sequence>
<dbReference type="PANTHER" id="PTHR33695:SF1">
    <property type="entry name" value="LIPOPROTEIN SIGNAL PEPTIDASE"/>
    <property type="match status" value="1"/>
</dbReference>